<accession>A0A0F9DHC6</accession>
<feature type="non-terminal residue" evidence="1">
    <location>
        <position position="22"/>
    </location>
</feature>
<dbReference type="EMBL" id="LAZR01028948">
    <property type="protein sequence ID" value="KKL61024.1"/>
    <property type="molecule type" value="Genomic_DNA"/>
</dbReference>
<sequence length="22" mass="2699">MAFSSSEGKLFFRDWLTRMFLE</sequence>
<organism evidence="1">
    <name type="scientific">marine sediment metagenome</name>
    <dbReference type="NCBI Taxonomy" id="412755"/>
    <lineage>
        <taxon>unclassified sequences</taxon>
        <taxon>metagenomes</taxon>
        <taxon>ecological metagenomes</taxon>
    </lineage>
</organism>
<protein>
    <submittedName>
        <fullName evidence="1">Uncharacterized protein</fullName>
    </submittedName>
</protein>
<reference evidence="1" key="1">
    <citation type="journal article" date="2015" name="Nature">
        <title>Complex archaea that bridge the gap between prokaryotes and eukaryotes.</title>
        <authorList>
            <person name="Spang A."/>
            <person name="Saw J.H."/>
            <person name="Jorgensen S.L."/>
            <person name="Zaremba-Niedzwiedzka K."/>
            <person name="Martijn J."/>
            <person name="Lind A.E."/>
            <person name="van Eijk R."/>
            <person name="Schleper C."/>
            <person name="Guy L."/>
            <person name="Ettema T.J."/>
        </authorList>
    </citation>
    <scope>NUCLEOTIDE SEQUENCE</scope>
</reference>
<proteinExistence type="predicted"/>
<dbReference type="AlphaFoldDB" id="A0A0F9DHC6"/>
<name>A0A0F9DHC6_9ZZZZ</name>
<comment type="caution">
    <text evidence="1">The sequence shown here is derived from an EMBL/GenBank/DDBJ whole genome shotgun (WGS) entry which is preliminary data.</text>
</comment>
<evidence type="ECO:0000313" key="1">
    <source>
        <dbReference type="EMBL" id="KKL61024.1"/>
    </source>
</evidence>
<gene>
    <name evidence="1" type="ORF">LCGC14_2199470</name>
</gene>